<dbReference type="Gene3D" id="3.40.50.2000">
    <property type="entry name" value="Glycogen Phosphorylase B"/>
    <property type="match status" value="1"/>
</dbReference>
<keyword evidence="1" id="KW-0808">Transferase</keyword>
<organism evidence="1">
    <name type="scientific">Klebsiella aerogenes</name>
    <name type="common">Enterobacter aerogenes</name>
    <dbReference type="NCBI Taxonomy" id="548"/>
    <lineage>
        <taxon>Bacteria</taxon>
        <taxon>Pseudomonadati</taxon>
        <taxon>Pseudomonadota</taxon>
        <taxon>Gammaproteobacteria</taxon>
        <taxon>Enterobacterales</taxon>
        <taxon>Enterobacteriaceae</taxon>
        <taxon>Klebsiella/Raoultella group</taxon>
        <taxon>Klebsiella</taxon>
    </lineage>
</organism>
<dbReference type="AlphaFoldDB" id="A0A346NSZ0"/>
<proteinExistence type="predicted"/>
<protein>
    <submittedName>
        <fullName evidence="1">Glycosyl transferase</fullName>
    </submittedName>
</protein>
<name>A0A346NSZ0_KLEAE</name>
<dbReference type="EMBL" id="MF687352">
    <property type="protein sequence ID" value="AXR70383.1"/>
    <property type="molecule type" value="Genomic_DNA"/>
</dbReference>
<dbReference type="Pfam" id="PF13692">
    <property type="entry name" value="Glyco_trans_1_4"/>
    <property type="match status" value="1"/>
</dbReference>
<dbReference type="RefSeq" id="WP_047047295.1">
    <property type="nucleotide sequence ID" value="NZ_CP035466.1"/>
</dbReference>
<reference evidence="1" key="1">
    <citation type="journal article" date="2018" name="Front. Microbiol.">
        <title>Establishment of a Molecular Serotyping Scheme and a Multiplexed Luminex-Based Array for Enterobacter aerogenes.</title>
        <authorList>
            <person name="Guo X."/>
            <person name="Wang M."/>
            <person name="Wang L."/>
            <person name="Wang Y."/>
            <person name="Chen T."/>
            <person name="Wu P."/>
            <person name="Chen M."/>
            <person name="Liu B."/>
            <person name="Feng L."/>
        </authorList>
    </citation>
    <scope>NUCLEOTIDE SEQUENCE</scope>
    <source>
        <strain evidence="1">G2351</strain>
    </source>
</reference>
<sequence length="402" mass="45851">MKKIFYITSRAPVSYAGREYMIKQNIEFLTGMGYSVELFFLDNNKIEHIDNVSVIHQFPRPSIKSIIKNSLFLTGKSFQERLFYSQEGKRYITKYLAEHSFDFVLVDMVRMAYLVENYKGKKLLEYDDLLSMRYQRMSEQFNDKINLLGTYSEKYPLFITSLIKPFRKIVLGLESKLIGIREIELANKFDAISFTSPVEASVFSKRSGIGIVYYNPPAVDIKLPRMKIGPDKASFCLLGNMKANHNLASLQEIVKIFNHEIMLEKNISISIYGDYDERAVEICKTVPNVHLKGAVSSVSEVFETANCLVAPIPFGSGIKVKIIEAMNYGALVVTNDIGAEGIGLTANKNFIKCNSIEEFRNKLISINNDLIRYSEIAGKGCEYIRNNFSYEVVQNNLRSMFN</sequence>
<dbReference type="SUPFAM" id="SSF53756">
    <property type="entry name" value="UDP-Glycosyltransferase/glycogen phosphorylase"/>
    <property type="match status" value="1"/>
</dbReference>
<dbReference type="GO" id="GO:0016740">
    <property type="term" value="F:transferase activity"/>
    <property type="evidence" value="ECO:0007669"/>
    <property type="project" value="UniProtKB-KW"/>
</dbReference>
<accession>A0A346NSZ0</accession>
<evidence type="ECO:0000313" key="1">
    <source>
        <dbReference type="EMBL" id="AXR70383.1"/>
    </source>
</evidence>